<sequence length="133" mass="15699">MDNFFFSYDNYNNKNYKIKELLYRKFKLNNDYKVETLKDIEQFSLIFLKNIPYSTLDATAGQDEYNIDYTISCIEKGGICTQLNILFGLFLKEVLGLKVFLMKSVEVSKHNIIKEFGLHVHNVFIWTNGKKFL</sequence>
<protein>
    <submittedName>
        <fullName evidence="2">Uncharacterized protein</fullName>
    </submittedName>
</protein>
<dbReference type="AlphaFoldDB" id="F0Z9L6"/>
<keyword evidence="3" id="KW-1185">Reference proteome</keyword>
<dbReference type="InParanoid" id="F0Z9L6"/>
<dbReference type="GO" id="GO:0016407">
    <property type="term" value="F:acetyltransferase activity"/>
    <property type="evidence" value="ECO:0007669"/>
    <property type="project" value="InterPro"/>
</dbReference>
<gene>
    <name evidence="2" type="ORF">DICPUDRAFT_147861</name>
</gene>
<name>F0Z9L6_DICPU</name>
<reference evidence="3" key="1">
    <citation type="journal article" date="2011" name="Genome Biol.">
        <title>Comparative genomics of the social amoebae Dictyostelium discoideum and Dictyostelium purpureum.</title>
        <authorList>
            <consortium name="US DOE Joint Genome Institute (JGI-PGF)"/>
            <person name="Sucgang R."/>
            <person name="Kuo A."/>
            <person name="Tian X."/>
            <person name="Salerno W."/>
            <person name="Parikh A."/>
            <person name="Feasley C.L."/>
            <person name="Dalin E."/>
            <person name="Tu H."/>
            <person name="Huang E."/>
            <person name="Barry K."/>
            <person name="Lindquist E."/>
            <person name="Shapiro H."/>
            <person name="Bruce D."/>
            <person name="Schmutz J."/>
            <person name="Salamov A."/>
            <person name="Fey P."/>
            <person name="Gaudet P."/>
            <person name="Anjard C."/>
            <person name="Babu M.M."/>
            <person name="Basu S."/>
            <person name="Bushmanova Y."/>
            <person name="van der Wel H."/>
            <person name="Katoh-Kurasawa M."/>
            <person name="Dinh C."/>
            <person name="Coutinho P.M."/>
            <person name="Saito T."/>
            <person name="Elias M."/>
            <person name="Schaap P."/>
            <person name="Kay R.R."/>
            <person name="Henrissat B."/>
            <person name="Eichinger L."/>
            <person name="Rivero F."/>
            <person name="Putnam N.H."/>
            <person name="West C.M."/>
            <person name="Loomis W.F."/>
            <person name="Chisholm R.L."/>
            <person name="Shaulsky G."/>
            <person name="Strassmann J.E."/>
            <person name="Queller D.C."/>
            <person name="Kuspa A."/>
            <person name="Grigoriev I.V."/>
        </authorList>
    </citation>
    <scope>NUCLEOTIDE SEQUENCE [LARGE SCALE GENOMIC DNA]</scope>
    <source>
        <strain evidence="3">QSDP1</strain>
    </source>
</reference>
<dbReference type="PANTHER" id="PTHR11786">
    <property type="entry name" value="N-HYDROXYARYLAMINE O-ACETYLTRANSFERASE"/>
    <property type="match status" value="1"/>
</dbReference>
<accession>F0Z9L6</accession>
<dbReference type="SUPFAM" id="SSF54001">
    <property type="entry name" value="Cysteine proteinases"/>
    <property type="match status" value="1"/>
</dbReference>
<dbReference type="RefSeq" id="XP_003284135.1">
    <property type="nucleotide sequence ID" value="XM_003284087.1"/>
</dbReference>
<evidence type="ECO:0000313" key="3">
    <source>
        <dbReference type="Proteomes" id="UP000001064"/>
    </source>
</evidence>
<dbReference type="VEuPathDB" id="AmoebaDB:DICPUDRAFT_147861"/>
<evidence type="ECO:0000256" key="1">
    <source>
        <dbReference type="ARBA" id="ARBA00006547"/>
    </source>
</evidence>
<dbReference type="PANTHER" id="PTHR11786:SF0">
    <property type="entry name" value="ARYLAMINE N-ACETYLTRANSFERASE 4-RELATED"/>
    <property type="match status" value="1"/>
</dbReference>
<dbReference type="KEGG" id="dpp:DICPUDRAFT_147861"/>
<comment type="similarity">
    <text evidence="1">Belongs to the arylamine N-acetyltransferase family.</text>
</comment>
<organism evidence="2 3">
    <name type="scientific">Dictyostelium purpureum</name>
    <name type="common">Slime mold</name>
    <dbReference type="NCBI Taxonomy" id="5786"/>
    <lineage>
        <taxon>Eukaryota</taxon>
        <taxon>Amoebozoa</taxon>
        <taxon>Evosea</taxon>
        <taxon>Eumycetozoa</taxon>
        <taxon>Dictyostelia</taxon>
        <taxon>Dictyosteliales</taxon>
        <taxon>Dictyosteliaceae</taxon>
        <taxon>Dictyostelium</taxon>
    </lineage>
</organism>
<evidence type="ECO:0000313" key="2">
    <source>
        <dbReference type="EMBL" id="EGC39347.1"/>
    </source>
</evidence>
<proteinExistence type="inferred from homology"/>
<dbReference type="Proteomes" id="UP000001064">
    <property type="component" value="Unassembled WGS sequence"/>
</dbReference>
<dbReference type="InterPro" id="IPR001447">
    <property type="entry name" value="Arylamine_N-AcTrfase"/>
</dbReference>
<dbReference type="EMBL" id="GL870959">
    <property type="protein sequence ID" value="EGC39347.1"/>
    <property type="molecule type" value="Genomic_DNA"/>
</dbReference>
<dbReference type="InterPro" id="IPR038765">
    <property type="entry name" value="Papain-like_cys_pep_sf"/>
</dbReference>
<dbReference type="GeneID" id="10510040"/>